<reference evidence="1 2" key="1">
    <citation type="journal article" date="2019" name="Genome Biol. Evol.">
        <title>Whole-Genome Sequencing of the Giant Devil Catfish, Bagarius yarrelli.</title>
        <authorList>
            <person name="Jiang W."/>
            <person name="Lv Y."/>
            <person name="Cheng L."/>
            <person name="Yang K."/>
            <person name="Chao B."/>
            <person name="Wang X."/>
            <person name="Li Y."/>
            <person name="Pan X."/>
            <person name="You X."/>
            <person name="Zhang Y."/>
            <person name="Yang J."/>
            <person name="Li J."/>
            <person name="Zhang X."/>
            <person name="Liu S."/>
            <person name="Sun C."/>
            <person name="Yang J."/>
            <person name="Shi Q."/>
        </authorList>
    </citation>
    <scope>NUCLEOTIDE SEQUENCE [LARGE SCALE GENOMIC DNA]</scope>
    <source>
        <strain evidence="1">JWS20170419001</strain>
        <tissue evidence="1">Muscle</tissue>
    </source>
</reference>
<dbReference type="AlphaFoldDB" id="A0A556U6V5"/>
<name>A0A556U6V5_BAGYA</name>
<comment type="caution">
    <text evidence="1">The sequence shown here is derived from an EMBL/GenBank/DDBJ whole genome shotgun (WGS) entry which is preliminary data.</text>
</comment>
<proteinExistence type="predicted"/>
<organism evidence="1 2">
    <name type="scientific">Bagarius yarrelli</name>
    <name type="common">Goonch</name>
    <name type="synonym">Bagrus yarrelli</name>
    <dbReference type="NCBI Taxonomy" id="175774"/>
    <lineage>
        <taxon>Eukaryota</taxon>
        <taxon>Metazoa</taxon>
        <taxon>Chordata</taxon>
        <taxon>Craniata</taxon>
        <taxon>Vertebrata</taxon>
        <taxon>Euteleostomi</taxon>
        <taxon>Actinopterygii</taxon>
        <taxon>Neopterygii</taxon>
        <taxon>Teleostei</taxon>
        <taxon>Ostariophysi</taxon>
        <taxon>Siluriformes</taxon>
        <taxon>Sisoridae</taxon>
        <taxon>Sisorinae</taxon>
        <taxon>Bagarius</taxon>
    </lineage>
</organism>
<evidence type="ECO:0000313" key="2">
    <source>
        <dbReference type="Proteomes" id="UP000319801"/>
    </source>
</evidence>
<accession>A0A556U6V5</accession>
<dbReference type="Proteomes" id="UP000319801">
    <property type="component" value="Unassembled WGS sequence"/>
</dbReference>
<dbReference type="OrthoDB" id="1649088at2759"/>
<evidence type="ECO:0000313" key="1">
    <source>
        <dbReference type="EMBL" id="TSN39303.1"/>
    </source>
</evidence>
<gene>
    <name evidence="1" type="ORF">Baya_9158</name>
</gene>
<dbReference type="EMBL" id="VCAZ01000056">
    <property type="protein sequence ID" value="TSN39303.1"/>
    <property type="molecule type" value="Genomic_DNA"/>
</dbReference>
<keyword evidence="2" id="KW-1185">Reference proteome</keyword>
<protein>
    <submittedName>
        <fullName evidence="1">2-(3-amino-3-carboxypropyl)histidine synthase subunit 1</fullName>
    </submittedName>
</protein>
<sequence length="169" mass="19172">MRPPPSVMKVPKQAREFRLNFNSAQMLDLISSCQVLDKYPDQRSAHPLDRYASISWVKGPRRVANQIPDEILKDPELQEAVSVLPSNYNFEIHKTIWRVRQAKAKRVLLLTGASTLVFPHPCSYSSLLSLSASSADTWQFLPLWHFSVLHLLSSTLALLDGWTDGLMND</sequence>